<dbReference type="EMBL" id="JAZHGA010000025">
    <property type="protein sequence ID" value="MEM5343558.1"/>
    <property type="molecule type" value="Genomic_DNA"/>
</dbReference>
<accession>A0ABU9R9Z5</accession>
<gene>
    <name evidence="1" type="ORF">V4C56_28540</name>
</gene>
<dbReference type="Proteomes" id="UP001481677">
    <property type="component" value="Unassembled WGS sequence"/>
</dbReference>
<evidence type="ECO:0000313" key="2">
    <source>
        <dbReference type="Proteomes" id="UP001481677"/>
    </source>
</evidence>
<organism evidence="1 2">
    <name type="scientific">Paraburkholderia azotifigens</name>
    <dbReference type="NCBI Taxonomy" id="2057004"/>
    <lineage>
        <taxon>Bacteria</taxon>
        <taxon>Pseudomonadati</taxon>
        <taxon>Pseudomonadota</taxon>
        <taxon>Betaproteobacteria</taxon>
        <taxon>Burkholderiales</taxon>
        <taxon>Burkholderiaceae</taxon>
        <taxon>Paraburkholderia</taxon>
    </lineage>
</organism>
<proteinExistence type="predicted"/>
<sequence length="46" mass="5351">MSDETFMGGLEKRRAYESDHARRMLARIEFLLDRLIARGHSSAMPQ</sequence>
<reference evidence="1 2" key="1">
    <citation type="submission" date="2024-01" db="EMBL/GenBank/DDBJ databases">
        <title>The diversity of rhizobia nodulating Mimosa spp. in eleven states of Brazil covering several biomes is determined by host plant, location, and edaphic factors.</title>
        <authorList>
            <person name="Rouws L."/>
            <person name="Barauna A."/>
            <person name="Beukes C."/>
            <person name="De Faria S.M."/>
            <person name="Gross E."/>
            <person name="Dos Reis Junior F.B."/>
            <person name="Simon M."/>
            <person name="Maluk M."/>
            <person name="Odee D.W."/>
            <person name="Kenicer G."/>
            <person name="Young J.P.W."/>
            <person name="Reis V.M."/>
            <person name="Zilli J."/>
            <person name="James E.K."/>
        </authorList>
    </citation>
    <scope>NUCLEOTIDE SEQUENCE [LARGE SCALE GENOMIC DNA]</scope>
    <source>
        <strain evidence="1 2">JPY530</strain>
    </source>
</reference>
<protein>
    <submittedName>
        <fullName evidence="1">Uncharacterized protein</fullName>
    </submittedName>
</protein>
<evidence type="ECO:0000313" key="1">
    <source>
        <dbReference type="EMBL" id="MEM5343558.1"/>
    </source>
</evidence>
<keyword evidence="2" id="KW-1185">Reference proteome</keyword>
<dbReference type="RefSeq" id="WP_155995615.1">
    <property type="nucleotide sequence ID" value="NZ_JAZHFZ010000027.1"/>
</dbReference>
<comment type="caution">
    <text evidence="1">The sequence shown here is derived from an EMBL/GenBank/DDBJ whole genome shotgun (WGS) entry which is preliminary data.</text>
</comment>
<name>A0ABU9R9Z5_9BURK</name>